<sequence>MTLDAKDDEEEDDDTDDEESGTSPTSQSKANAMTPQPRIVLNFKGATSRTGKRSTSKSASTVTEQRTVVKGGSQHTRS</sequence>
<proteinExistence type="predicted"/>
<evidence type="ECO:0000313" key="2">
    <source>
        <dbReference type="Proteomes" id="UP000821845"/>
    </source>
</evidence>
<reference evidence="1" key="1">
    <citation type="submission" date="2020-05" db="EMBL/GenBank/DDBJ databases">
        <title>Large-scale comparative analyses of tick genomes elucidate their genetic diversity and vector capacities.</title>
        <authorList>
            <person name="Jia N."/>
            <person name="Wang J."/>
            <person name="Shi W."/>
            <person name="Du L."/>
            <person name="Sun Y."/>
            <person name="Zhan W."/>
            <person name="Jiang J."/>
            <person name="Wang Q."/>
            <person name="Zhang B."/>
            <person name="Ji P."/>
            <person name="Sakyi L.B."/>
            <person name="Cui X."/>
            <person name="Yuan T."/>
            <person name="Jiang B."/>
            <person name="Yang W."/>
            <person name="Lam T.T.-Y."/>
            <person name="Chang Q."/>
            <person name="Ding S."/>
            <person name="Wang X."/>
            <person name="Zhu J."/>
            <person name="Ruan X."/>
            <person name="Zhao L."/>
            <person name="Wei J."/>
            <person name="Que T."/>
            <person name="Du C."/>
            <person name="Cheng J."/>
            <person name="Dai P."/>
            <person name="Han X."/>
            <person name="Huang E."/>
            <person name="Gao Y."/>
            <person name="Liu J."/>
            <person name="Shao H."/>
            <person name="Ye R."/>
            <person name="Li L."/>
            <person name="Wei W."/>
            <person name="Wang X."/>
            <person name="Wang C."/>
            <person name="Yang T."/>
            <person name="Huo Q."/>
            <person name="Li W."/>
            <person name="Guo W."/>
            <person name="Chen H."/>
            <person name="Zhou L."/>
            <person name="Ni X."/>
            <person name="Tian J."/>
            <person name="Zhou Y."/>
            <person name="Sheng Y."/>
            <person name="Liu T."/>
            <person name="Pan Y."/>
            <person name="Xia L."/>
            <person name="Li J."/>
            <person name="Zhao F."/>
            <person name="Cao W."/>
        </authorList>
    </citation>
    <scope>NUCLEOTIDE SEQUENCE</scope>
    <source>
        <strain evidence="1">Hyas-2018</strain>
    </source>
</reference>
<protein>
    <submittedName>
        <fullName evidence="1">Uncharacterized protein</fullName>
    </submittedName>
</protein>
<dbReference type="Proteomes" id="UP000821845">
    <property type="component" value="Chromosome 4"/>
</dbReference>
<accession>A0ACB7SBH1</accession>
<dbReference type="EMBL" id="CM023484">
    <property type="protein sequence ID" value="KAH6932078.1"/>
    <property type="molecule type" value="Genomic_DNA"/>
</dbReference>
<name>A0ACB7SBH1_HYAAI</name>
<organism evidence="1 2">
    <name type="scientific">Hyalomma asiaticum</name>
    <name type="common">Tick</name>
    <dbReference type="NCBI Taxonomy" id="266040"/>
    <lineage>
        <taxon>Eukaryota</taxon>
        <taxon>Metazoa</taxon>
        <taxon>Ecdysozoa</taxon>
        <taxon>Arthropoda</taxon>
        <taxon>Chelicerata</taxon>
        <taxon>Arachnida</taxon>
        <taxon>Acari</taxon>
        <taxon>Parasitiformes</taxon>
        <taxon>Ixodida</taxon>
        <taxon>Ixodoidea</taxon>
        <taxon>Ixodidae</taxon>
        <taxon>Hyalomminae</taxon>
        <taxon>Hyalomma</taxon>
    </lineage>
</organism>
<gene>
    <name evidence="1" type="ORF">HPB50_002833</name>
</gene>
<keyword evidence="2" id="KW-1185">Reference proteome</keyword>
<comment type="caution">
    <text evidence="1">The sequence shown here is derived from an EMBL/GenBank/DDBJ whole genome shotgun (WGS) entry which is preliminary data.</text>
</comment>
<evidence type="ECO:0000313" key="1">
    <source>
        <dbReference type="EMBL" id="KAH6932078.1"/>
    </source>
</evidence>